<name>A0A8J2UHH6_9BACT</name>
<evidence type="ECO:0000313" key="1">
    <source>
        <dbReference type="EMBL" id="GGB17533.1"/>
    </source>
</evidence>
<gene>
    <name evidence="1" type="ORF">GCM10011511_46650</name>
</gene>
<reference evidence="1" key="1">
    <citation type="journal article" date="2014" name="Int. J. Syst. Evol. Microbiol.">
        <title>Complete genome sequence of Corynebacterium casei LMG S-19264T (=DSM 44701T), isolated from a smear-ripened cheese.</title>
        <authorList>
            <consortium name="US DOE Joint Genome Institute (JGI-PGF)"/>
            <person name="Walter F."/>
            <person name="Albersmeier A."/>
            <person name="Kalinowski J."/>
            <person name="Ruckert C."/>
        </authorList>
    </citation>
    <scope>NUCLEOTIDE SEQUENCE</scope>
    <source>
        <strain evidence="1">CGMCC 1.15448</strain>
    </source>
</reference>
<sequence length="392" mass="44190">MKKITFPVLLFLLFVVNGVAQPGGLLVAPGVRLPEDPAVRTGLIGSLTGWLEQRNKPDSLNAYLLREELPVMSVLMDELRNIDWYIKRDSAKSCRCYLGNLSSLDSLRWLAQVNYMEMRGDTPMLRACCTVLTRRVGDRWVVSSMLEPYTQGWKTKAIGNCLFHYKTALNAEKAAEFVKRIGFYDRRLGAGATAIDFYSCDNSTEAMKLIGVDYRWDYNGVAFDEFSSDYGNRTVVVSGEKPSNGFNAWDPHDWWHGRLHRMVPVAKINRPVDEGMAYLYGGSWRVYSWKDILKMIQDYKTAHPGADWLALYKDGVNLMPPPKVVKISYAINALIVQRLEKENGFAASLPLLCCGPKEVGDENYFAALEKTTGVNKAGFNAYIDGLIKEALY</sequence>
<reference evidence="1" key="2">
    <citation type="submission" date="2020-09" db="EMBL/GenBank/DDBJ databases">
        <authorList>
            <person name="Sun Q."/>
            <person name="Zhou Y."/>
        </authorList>
    </citation>
    <scope>NUCLEOTIDE SEQUENCE</scope>
    <source>
        <strain evidence="1">CGMCC 1.15448</strain>
    </source>
</reference>
<comment type="caution">
    <text evidence="1">The sequence shown here is derived from an EMBL/GenBank/DDBJ whole genome shotgun (WGS) entry which is preliminary data.</text>
</comment>
<dbReference type="EMBL" id="BMJC01000005">
    <property type="protein sequence ID" value="GGB17533.1"/>
    <property type="molecule type" value="Genomic_DNA"/>
</dbReference>
<keyword evidence="2" id="KW-1185">Reference proteome</keyword>
<evidence type="ECO:0000313" key="2">
    <source>
        <dbReference type="Proteomes" id="UP000607559"/>
    </source>
</evidence>
<protein>
    <submittedName>
        <fullName evidence="1">Uncharacterized protein</fullName>
    </submittedName>
</protein>
<dbReference type="AlphaFoldDB" id="A0A8J2UHH6"/>
<dbReference type="Proteomes" id="UP000607559">
    <property type="component" value="Unassembled WGS sequence"/>
</dbReference>
<accession>A0A8J2UHH6</accession>
<organism evidence="1 2">
    <name type="scientific">Puia dinghuensis</name>
    <dbReference type="NCBI Taxonomy" id="1792502"/>
    <lineage>
        <taxon>Bacteria</taxon>
        <taxon>Pseudomonadati</taxon>
        <taxon>Bacteroidota</taxon>
        <taxon>Chitinophagia</taxon>
        <taxon>Chitinophagales</taxon>
        <taxon>Chitinophagaceae</taxon>
        <taxon>Puia</taxon>
    </lineage>
</organism>
<proteinExistence type="predicted"/>
<dbReference type="RefSeq" id="WP_188936372.1">
    <property type="nucleotide sequence ID" value="NZ_BMJC01000005.1"/>
</dbReference>